<keyword evidence="2" id="KW-0349">Heme</keyword>
<dbReference type="InterPro" id="IPR001128">
    <property type="entry name" value="Cyt_P450"/>
</dbReference>
<dbReference type="AlphaFoldDB" id="A0A9D4BTL1"/>
<dbReference type="Proteomes" id="UP000828390">
    <property type="component" value="Unassembled WGS sequence"/>
</dbReference>
<dbReference type="GO" id="GO:0020037">
    <property type="term" value="F:heme binding"/>
    <property type="evidence" value="ECO:0007669"/>
    <property type="project" value="InterPro"/>
</dbReference>
<keyword evidence="2" id="KW-0560">Oxidoreductase</keyword>
<dbReference type="SUPFAM" id="SSF48264">
    <property type="entry name" value="Cytochrome P450"/>
    <property type="match status" value="1"/>
</dbReference>
<gene>
    <name evidence="3" type="ORF">DPMN_067486</name>
</gene>
<sequence>MPFGGGRRSCAGKDLARIMLKVFVVEHVRGCSVRLLNERTRFQTFPMPYPTDGMPVNVTCL</sequence>
<dbReference type="Gene3D" id="1.10.630.10">
    <property type="entry name" value="Cytochrome P450"/>
    <property type="match status" value="1"/>
</dbReference>
<comment type="caution">
    <text evidence="3">The sequence shown here is derived from an EMBL/GenBank/DDBJ whole genome shotgun (WGS) entry which is preliminary data.</text>
</comment>
<protein>
    <recommendedName>
        <fullName evidence="5">Cytochrome P450</fullName>
    </recommendedName>
</protein>
<dbReference type="GO" id="GO:0004497">
    <property type="term" value="F:monooxygenase activity"/>
    <property type="evidence" value="ECO:0007669"/>
    <property type="project" value="UniProtKB-KW"/>
</dbReference>
<evidence type="ECO:0000313" key="4">
    <source>
        <dbReference type="Proteomes" id="UP000828390"/>
    </source>
</evidence>
<evidence type="ECO:0008006" key="5">
    <source>
        <dbReference type="Google" id="ProtNLM"/>
    </source>
</evidence>
<keyword evidence="2" id="KW-0408">Iron</keyword>
<dbReference type="EMBL" id="JAIWYP010000014">
    <property type="protein sequence ID" value="KAH3708047.1"/>
    <property type="molecule type" value="Genomic_DNA"/>
</dbReference>
<organism evidence="3 4">
    <name type="scientific">Dreissena polymorpha</name>
    <name type="common">Zebra mussel</name>
    <name type="synonym">Mytilus polymorpha</name>
    <dbReference type="NCBI Taxonomy" id="45954"/>
    <lineage>
        <taxon>Eukaryota</taxon>
        <taxon>Metazoa</taxon>
        <taxon>Spiralia</taxon>
        <taxon>Lophotrochozoa</taxon>
        <taxon>Mollusca</taxon>
        <taxon>Bivalvia</taxon>
        <taxon>Autobranchia</taxon>
        <taxon>Heteroconchia</taxon>
        <taxon>Euheterodonta</taxon>
        <taxon>Imparidentia</taxon>
        <taxon>Neoheterodontei</taxon>
        <taxon>Myida</taxon>
        <taxon>Dreissenoidea</taxon>
        <taxon>Dreissenidae</taxon>
        <taxon>Dreissena</taxon>
    </lineage>
</organism>
<reference evidence="3" key="2">
    <citation type="submission" date="2020-11" db="EMBL/GenBank/DDBJ databases">
        <authorList>
            <person name="McCartney M.A."/>
            <person name="Auch B."/>
            <person name="Kono T."/>
            <person name="Mallez S."/>
            <person name="Becker A."/>
            <person name="Gohl D.M."/>
            <person name="Silverstein K.A.T."/>
            <person name="Koren S."/>
            <person name="Bechman K.B."/>
            <person name="Herman A."/>
            <person name="Abrahante J.E."/>
            <person name="Garbe J."/>
        </authorList>
    </citation>
    <scope>NUCLEOTIDE SEQUENCE</scope>
    <source>
        <strain evidence="3">Duluth1</strain>
        <tissue evidence="3">Whole animal</tissue>
    </source>
</reference>
<comment type="similarity">
    <text evidence="1 2">Belongs to the cytochrome P450 family.</text>
</comment>
<reference evidence="3" key="1">
    <citation type="journal article" date="2019" name="bioRxiv">
        <title>The Genome of the Zebra Mussel, Dreissena polymorpha: A Resource for Invasive Species Research.</title>
        <authorList>
            <person name="McCartney M.A."/>
            <person name="Auch B."/>
            <person name="Kono T."/>
            <person name="Mallez S."/>
            <person name="Zhang Y."/>
            <person name="Obille A."/>
            <person name="Becker A."/>
            <person name="Abrahante J.E."/>
            <person name="Garbe J."/>
            <person name="Badalamenti J.P."/>
            <person name="Herman A."/>
            <person name="Mangelson H."/>
            <person name="Liachko I."/>
            <person name="Sullivan S."/>
            <person name="Sone E.D."/>
            <person name="Koren S."/>
            <person name="Silverstein K.A.T."/>
            <person name="Beckman K.B."/>
            <person name="Gohl D.M."/>
        </authorList>
    </citation>
    <scope>NUCLEOTIDE SEQUENCE</scope>
    <source>
        <strain evidence="3">Duluth1</strain>
        <tissue evidence="3">Whole animal</tissue>
    </source>
</reference>
<keyword evidence="2" id="KW-0479">Metal-binding</keyword>
<keyword evidence="4" id="KW-1185">Reference proteome</keyword>
<accession>A0A9D4BTL1</accession>
<dbReference type="InterPro" id="IPR036396">
    <property type="entry name" value="Cyt_P450_sf"/>
</dbReference>
<name>A0A9D4BTL1_DREPO</name>
<proteinExistence type="inferred from homology"/>
<evidence type="ECO:0000256" key="1">
    <source>
        <dbReference type="ARBA" id="ARBA00010617"/>
    </source>
</evidence>
<dbReference type="PROSITE" id="PS00086">
    <property type="entry name" value="CYTOCHROME_P450"/>
    <property type="match status" value="1"/>
</dbReference>
<evidence type="ECO:0000313" key="3">
    <source>
        <dbReference type="EMBL" id="KAH3708047.1"/>
    </source>
</evidence>
<dbReference type="GO" id="GO:0016705">
    <property type="term" value="F:oxidoreductase activity, acting on paired donors, with incorporation or reduction of molecular oxygen"/>
    <property type="evidence" value="ECO:0007669"/>
    <property type="project" value="InterPro"/>
</dbReference>
<dbReference type="GO" id="GO:0005506">
    <property type="term" value="F:iron ion binding"/>
    <property type="evidence" value="ECO:0007669"/>
    <property type="project" value="InterPro"/>
</dbReference>
<dbReference type="Pfam" id="PF00067">
    <property type="entry name" value="p450"/>
    <property type="match status" value="1"/>
</dbReference>
<dbReference type="InterPro" id="IPR017972">
    <property type="entry name" value="Cyt_P450_CS"/>
</dbReference>
<evidence type="ECO:0000256" key="2">
    <source>
        <dbReference type="RuleBase" id="RU000461"/>
    </source>
</evidence>
<keyword evidence="2" id="KW-0503">Monooxygenase</keyword>